<evidence type="ECO:0000256" key="3">
    <source>
        <dbReference type="ARBA" id="ARBA00034247"/>
    </source>
</evidence>
<dbReference type="OrthoDB" id="9803824at2"/>
<dbReference type="NCBIfam" id="TIGR00254">
    <property type="entry name" value="GGDEF"/>
    <property type="match status" value="1"/>
</dbReference>
<dbReference type="SUPFAM" id="SSF55073">
    <property type="entry name" value="Nucleotide cyclase"/>
    <property type="match status" value="1"/>
</dbReference>
<evidence type="ECO:0000256" key="1">
    <source>
        <dbReference type="ARBA" id="ARBA00001946"/>
    </source>
</evidence>
<dbReference type="PANTHER" id="PTHR45138">
    <property type="entry name" value="REGULATORY COMPONENTS OF SENSORY TRANSDUCTION SYSTEM"/>
    <property type="match status" value="1"/>
</dbReference>
<evidence type="ECO:0000313" key="7">
    <source>
        <dbReference type="Proteomes" id="UP000054715"/>
    </source>
</evidence>
<dbReference type="STRING" id="455.Ljam_0718"/>
<dbReference type="CDD" id="cd01949">
    <property type="entry name" value="GGDEF"/>
    <property type="match status" value="1"/>
</dbReference>
<dbReference type="NCBIfam" id="NF007380">
    <property type="entry name" value="PRK09894.1"/>
    <property type="match status" value="1"/>
</dbReference>
<reference evidence="6 8" key="2">
    <citation type="submission" date="2016-05" db="EMBL/GenBank/DDBJ databases">
        <authorList>
            <person name="Prochazka B."/>
            <person name="Indra A."/>
            <person name="Hasenberger P."/>
            <person name="Blaschitz M."/>
            <person name="Wagner L."/>
            <person name="Wewalka G."/>
            <person name="Sorschag S."/>
            <person name="Schmid D."/>
            <person name="Ruppitsch W."/>
        </authorList>
    </citation>
    <scope>NUCLEOTIDE SEQUENCE [LARGE SCALE GENOMIC DNA]</scope>
    <source>
        <strain evidence="6 8">974010_12</strain>
    </source>
</reference>
<dbReference type="RefSeq" id="WP_065235516.1">
    <property type="nucleotide sequence ID" value="NZ_CAAAJF010000006.1"/>
</dbReference>
<dbReference type="Gene3D" id="1.20.120.30">
    <property type="entry name" value="Aspartate receptor, ligand-binding domain"/>
    <property type="match status" value="1"/>
</dbReference>
<dbReference type="GO" id="GO:0052621">
    <property type="term" value="F:diguanylate cyclase activity"/>
    <property type="evidence" value="ECO:0007669"/>
    <property type="project" value="UniProtKB-EC"/>
</dbReference>
<name>A0A0W0UNG9_9GAMM</name>
<proteinExistence type="predicted"/>
<dbReference type="GO" id="GO:0005886">
    <property type="term" value="C:plasma membrane"/>
    <property type="evidence" value="ECO:0007669"/>
    <property type="project" value="TreeGrafter"/>
</dbReference>
<dbReference type="GO" id="GO:0043709">
    <property type="term" value="P:cell adhesion involved in single-species biofilm formation"/>
    <property type="evidence" value="ECO:0007669"/>
    <property type="project" value="TreeGrafter"/>
</dbReference>
<evidence type="ECO:0000256" key="2">
    <source>
        <dbReference type="ARBA" id="ARBA00012528"/>
    </source>
</evidence>
<dbReference type="Pfam" id="PF13682">
    <property type="entry name" value="CZB"/>
    <property type="match status" value="1"/>
</dbReference>
<dbReference type="InterPro" id="IPR025991">
    <property type="entry name" value="Chemoreceptor_zinc-bind_dom"/>
</dbReference>
<evidence type="ECO:0000313" key="5">
    <source>
        <dbReference type="EMBL" id="KTD09368.1"/>
    </source>
</evidence>
<dbReference type="Pfam" id="PF00990">
    <property type="entry name" value="GGDEF"/>
    <property type="match status" value="1"/>
</dbReference>
<dbReference type="EMBL" id="LYOZ01000002">
    <property type="protein sequence ID" value="OCH99196.1"/>
    <property type="molecule type" value="Genomic_DNA"/>
</dbReference>
<evidence type="ECO:0000259" key="4">
    <source>
        <dbReference type="PROSITE" id="PS50887"/>
    </source>
</evidence>
<gene>
    <name evidence="6" type="ORF">A8135_08095</name>
    <name evidence="5" type="ORF">Ljam_0718</name>
</gene>
<keyword evidence="8" id="KW-1185">Reference proteome</keyword>
<reference evidence="5 7" key="1">
    <citation type="submission" date="2015-11" db="EMBL/GenBank/DDBJ databases">
        <title>Genomic analysis of 38 Legionella species identifies large and diverse effector repertoires.</title>
        <authorList>
            <person name="Burstein D."/>
            <person name="Amaro F."/>
            <person name="Zusman T."/>
            <person name="Lifshitz Z."/>
            <person name="Cohen O."/>
            <person name="Gilbert J.A."/>
            <person name="Pupko T."/>
            <person name="Shuman H.A."/>
            <person name="Segal G."/>
        </authorList>
    </citation>
    <scope>NUCLEOTIDE SEQUENCE [LARGE SCALE GENOMIC DNA]</scope>
    <source>
        <strain evidence="5 7">JA-26-G1-E2</strain>
    </source>
</reference>
<dbReference type="EC" id="2.7.7.65" evidence="2"/>
<dbReference type="SMART" id="SM00267">
    <property type="entry name" value="GGDEF"/>
    <property type="match status" value="1"/>
</dbReference>
<dbReference type="EMBL" id="LNYG01000012">
    <property type="protein sequence ID" value="KTD09368.1"/>
    <property type="molecule type" value="Genomic_DNA"/>
</dbReference>
<dbReference type="InterPro" id="IPR050469">
    <property type="entry name" value="Diguanylate_Cyclase"/>
</dbReference>
<dbReference type="Proteomes" id="UP000093336">
    <property type="component" value="Unassembled WGS sequence"/>
</dbReference>
<protein>
    <recommendedName>
        <fullName evidence="2">diguanylate cyclase</fullName>
        <ecNumber evidence="2">2.7.7.65</ecNumber>
    </recommendedName>
</protein>
<dbReference type="PATRIC" id="fig|455.5.peg.766"/>
<dbReference type="InterPro" id="IPR029787">
    <property type="entry name" value="Nucleotide_cyclase"/>
</dbReference>
<dbReference type="PANTHER" id="PTHR45138:SF9">
    <property type="entry name" value="DIGUANYLATE CYCLASE DGCM-RELATED"/>
    <property type="match status" value="1"/>
</dbReference>
<sequence length="297" mass="34412">MLFSAPSLSYDELRQMIIHLDQAIYNHQQWYNAIIRTLICHLPANPVDLSKNAYRKCRFGQWYYGDVPNGIQEHQGFVSIGDSHKRMHELATYLLKASDSGERIVPVYYDRFANVLEQMRLEVYTLKNEMEFLMYNRDVLTGAITRLNLFPLLLEQQELLKRQGKSCCLAMIDIDRFKKINDKYGHLAGDNVLAEISSFIIRHTRPYDKLFRYGGEEFLLCLPFTELEDGQKMLERLCKGIAEMNFKFKNKAVIHFTVSIGLTLLDPVLPVKESIGRSDCAMYKAKEAGRNCVYVLS</sequence>
<feature type="domain" description="GGDEF" evidence="4">
    <location>
        <begin position="165"/>
        <end position="297"/>
    </location>
</feature>
<accession>A0A0W0UNG9</accession>
<evidence type="ECO:0000313" key="8">
    <source>
        <dbReference type="Proteomes" id="UP000093336"/>
    </source>
</evidence>
<comment type="caution">
    <text evidence="5">The sequence shown here is derived from an EMBL/GenBank/DDBJ whole genome shotgun (WGS) entry which is preliminary data.</text>
</comment>
<comment type="catalytic activity">
    <reaction evidence="3">
        <text>2 GTP = 3',3'-c-di-GMP + 2 diphosphate</text>
        <dbReference type="Rhea" id="RHEA:24898"/>
        <dbReference type="ChEBI" id="CHEBI:33019"/>
        <dbReference type="ChEBI" id="CHEBI:37565"/>
        <dbReference type="ChEBI" id="CHEBI:58805"/>
        <dbReference type="EC" id="2.7.7.65"/>
    </reaction>
</comment>
<dbReference type="FunFam" id="3.30.70.270:FF:000001">
    <property type="entry name" value="Diguanylate cyclase domain protein"/>
    <property type="match status" value="1"/>
</dbReference>
<dbReference type="AlphaFoldDB" id="A0A0W0UNG9"/>
<dbReference type="InterPro" id="IPR043128">
    <property type="entry name" value="Rev_trsase/Diguanyl_cyclase"/>
</dbReference>
<evidence type="ECO:0000313" key="6">
    <source>
        <dbReference type="EMBL" id="OCH99196.1"/>
    </source>
</evidence>
<comment type="cofactor">
    <cofactor evidence="1">
        <name>Mg(2+)</name>
        <dbReference type="ChEBI" id="CHEBI:18420"/>
    </cofactor>
</comment>
<dbReference type="InterPro" id="IPR000160">
    <property type="entry name" value="GGDEF_dom"/>
</dbReference>
<dbReference type="Gene3D" id="3.30.70.270">
    <property type="match status" value="1"/>
</dbReference>
<organism evidence="5 7">
    <name type="scientific">Legionella jamestowniensis</name>
    <dbReference type="NCBI Taxonomy" id="455"/>
    <lineage>
        <taxon>Bacteria</taxon>
        <taxon>Pseudomonadati</taxon>
        <taxon>Pseudomonadota</taxon>
        <taxon>Gammaproteobacteria</taxon>
        <taxon>Legionellales</taxon>
        <taxon>Legionellaceae</taxon>
        <taxon>Legionella</taxon>
    </lineage>
</organism>
<dbReference type="PROSITE" id="PS50887">
    <property type="entry name" value="GGDEF"/>
    <property type="match status" value="1"/>
</dbReference>
<dbReference type="Proteomes" id="UP000054715">
    <property type="component" value="Unassembled WGS sequence"/>
</dbReference>
<dbReference type="GO" id="GO:1902201">
    <property type="term" value="P:negative regulation of bacterial-type flagellum-dependent cell motility"/>
    <property type="evidence" value="ECO:0007669"/>
    <property type="project" value="TreeGrafter"/>
</dbReference>